<evidence type="ECO:0000256" key="1">
    <source>
        <dbReference type="ARBA" id="ARBA00022450"/>
    </source>
</evidence>
<keyword evidence="1" id="KW-0596">Phosphopantetheine</keyword>
<dbReference type="InterPro" id="IPR036736">
    <property type="entry name" value="ACP-like_sf"/>
</dbReference>
<dbReference type="InterPro" id="IPR001227">
    <property type="entry name" value="Ac_transferase_dom_sf"/>
</dbReference>
<dbReference type="InterPro" id="IPR020843">
    <property type="entry name" value="ER"/>
</dbReference>
<comment type="function">
    <text evidence="7">Involved in production of the polyketide antibiotic thailandamide.</text>
</comment>
<dbReference type="Pfam" id="PF21089">
    <property type="entry name" value="PKS_DH_N"/>
    <property type="match status" value="1"/>
</dbReference>
<evidence type="ECO:0000313" key="12">
    <source>
        <dbReference type="EMBL" id="SKA02707.1"/>
    </source>
</evidence>
<dbReference type="InterPro" id="IPR016035">
    <property type="entry name" value="Acyl_Trfase/lysoPLipase"/>
</dbReference>
<reference evidence="13" key="1">
    <citation type="submission" date="2017-02" db="EMBL/GenBank/DDBJ databases">
        <authorList>
            <person name="Varghese N."/>
            <person name="Submissions S."/>
        </authorList>
    </citation>
    <scope>NUCLEOTIDE SEQUENCE [LARGE SCALE GENOMIC DNA]</scope>
    <source>
        <strain evidence="13">ATCC BAA-34</strain>
    </source>
</reference>
<dbReference type="RefSeq" id="WP_078790654.1">
    <property type="nucleotide sequence ID" value="NZ_FUWR01000013.1"/>
</dbReference>
<dbReference type="GO" id="GO:0004312">
    <property type="term" value="F:fatty acid synthase activity"/>
    <property type="evidence" value="ECO:0007669"/>
    <property type="project" value="TreeGrafter"/>
</dbReference>
<dbReference type="Gene3D" id="3.90.180.10">
    <property type="entry name" value="Medium-chain alcohol dehydrogenases, catalytic domain"/>
    <property type="match status" value="1"/>
</dbReference>
<dbReference type="InterPro" id="IPR049551">
    <property type="entry name" value="PKS_DH_C"/>
</dbReference>
<sequence>MPSNVAIIGFSFRLPNTTQETFWNDLQEGRDLVTSVPKERWSQETFTHPRKDHPGTSYTFTAGSVGDVSLFDAGFFGISPREAAVMDPQQRLLLELGWEAFESAGVKPSSLKGSNCGVFVGISSIDYAYRLIDNLEAVDSSGGTGNTSSIAANRLSYFFDLRGPSMAIDTACSSSLVAFHQACVSIASGESTTALAGGVSLHLHPYTFIAFSKASMLSRKGHCNVFDAACDGYVRSEGAGLFLLKEYNQAVTDGDNILAVVAASAVNTDGRKSGLTVPSAAAQAALLRQTYQKAGIAPSEIDYVEAHGTGTAVGDPIEVQAIGEALGKQRRAENPLIIGSVKSNLGHLESAAGVAGLTKALLCIQNRTIPATIGITKLNPAIPFTDLNIEVATESRPITKTGEIIVGVNSFGFGGANAHVVLKSHEHPVDNPAKLRPCQLPLVLSAKNAEALKKSASDTAAYLNSNHHIPLYDIAYNALFRRELFKYKTVVFGNSHTEIAEQLYTFADTETTQTSTPLAMATGPVFVYSGNGAQWFGMGRQLLTDTLFLQAVQEVDSLFRQHADWSLEKELSGFYGIDQYADTEIAQPALFAIQVGITRMLQARGVSPIAVVGHSVGEVAAAWACGALSLEDAVQVIYHRSQLQGTTKGKGQMTAVGLGQSETTQLLTELGLHENLTVAGSNSNKGATVAGADADLKKLESTLSRKNIFNKRLALDYAFHSPAMDPLETGIRSALVTIIPQPSSVPFYSTVTGGLIDGTGLDAGYWWHNLRKPVLFDQTIRQLLHDENTVFIEIGPHAILRSYLQDCMEENATAGRVISTGMRGDDSPAKILTAVGQAIISGIPIDWNYFFPEQAVFVELPHYPWQRESHWHTVTPESYGLLNRRKLHPLLGYKLAQQELTWENQLDTQLIPMLADHQVGDAIVFPGAGFVELTLAAAHVWLAGEFSEIEEIEIKSPLLLKADRSKLIRVSIDPGHGGLRIKAKELASDDPWEVHVTARVLQGPPATVQLQHQISLPARTPDFTATEHHQLTEAAGLGYGPAFQVIEVGWIENNSVVALFSDTTTPDEADVQGFHLHPAHLDCAFQLIFQLLKGQLAENAGIAYIPVYIGRVSLYTSQRAPKRARATLLRRSPHSLTAEFIIADAEGTPIAAVQEVRFKAVRLNINQAATKAAFLAYHSIPWPHPLTPCGISPLPFDKLKKEMGGAVSRAVLKGTHRCYSEEVDPLLDVLCSRFTLETVRSLADGNQVLSHAIIQKIQKNKPETALYLTHLLSLAVSDGSLTENESGFTIQGKDNDTISAQDIWNSLFHDHPEYFPIIHSVSQVGLHLKSIITEQDASRLLPSPASLALLTRNLLGTAAKIKIEDSLQKLLSTTLTTLPEGSRFGVMEVSDGLPLFASTICRNIEFDRCHYLFATGNHDIIDEAAQQLEHFPAAEVRLLASTGEFEQPAPASAYHLAIIMSDFLTIDAALHAIDAALSQLTPDGLILFIDQHPSRWADFVFGSHSAWWHASASGSPLSRQQSPTFWQMKLEQRGLGDSECHELSPRTSSGPYLLLARRAETVCTSAPPLLLSAESPWLIIADKEGYSTELRQRLDSRLSSVGGQVLHTTYTSVTDLTNELQQIKTLHGGLRGIIHISGLQPPLTDNSPSAFLEVQTDRCALAAAIIKATEATEISTICWLVTGNAACHLIPRHSQKQTGGSVTSLPDAALWGFGRTLINETASGTVRLVDLETAGNLDTLVEAIAKEIIQPDNEQEICISSAGKRFAPRLQLVPALADSADAQQTFSATPCYRLGFQFPGQLRNLRWEPCSSPAPKGGEIEVEVHATGLNFRDFMYTLGLLSDEAVENGFAGPTLGMEFSGTVIRVGEQVQEFSPGDHLVGFGPACFANRVITSPNAVSLIPAGLSFEAAVTIPATFFTSFYALHYLARLSPGEKVLIHGAAGGVGIAAIQVARWCGAEIYATAGTDEKRDFLRMLGIEHIFDSRSLTFAAEILAQTGGTGVDVVLNSLSGEAINRNLQVLRPFGRFLELGKRDYYENTRIGLRPFRNNISYFGIDADQLMQERPDLTRTLFKQIMALFAEGVFHPLPFHTFEADDIVNAFRYMQQSRQIGKIVVTYNNGITATQTDDTTAQGSLTLPADATFLITGGLSGFGLKTAQWLVQKGVRNLVLVSRSGPVSDEACNAITSLQQAGVTVHAAACDVTSREALSVLLAEIAKTLPPLRGIVHAAMVIHDGLIQTMERDQIRQVFAPKILGAAYLHELTLPLSLDYFILFSSATTLFGNPGQGNYVAANYWLEAFAASRESAGLPVTCVSWSPISDTGYLARNQQVKDALQNRLGGEALSSAAALDLLEKLLLGKRSGLGVLDLDWKTLSRSLPSADSPKFMELTRQVGISNEHQEHKLDIRQLLQQLPEAELLSTFIDLLKQEVGTVLRIDPAKIDQDRVLSDMGLDSLMGVELAVALESLCGVKVPVMVLTDSPTITKLASYLLAQLFSAQDAPDSNNGHDLLDQVQQVLYQHGADLADDMVEELVTQVHDAASDDKRMIQ</sequence>
<proteinExistence type="predicted"/>
<dbReference type="SUPFAM" id="SSF52151">
    <property type="entry name" value="FabD/lysophospholipase-like"/>
    <property type="match status" value="1"/>
</dbReference>
<dbReference type="InterPro" id="IPR020807">
    <property type="entry name" value="PKS_DH"/>
</dbReference>
<feature type="region of interest" description="C-terminal hotdog fold" evidence="8">
    <location>
        <begin position="1020"/>
        <end position="1167"/>
    </location>
</feature>
<dbReference type="InterPro" id="IPR002364">
    <property type="entry name" value="Quin_OxRdtase/zeta-crystal_CS"/>
</dbReference>
<dbReference type="GO" id="GO:0004315">
    <property type="term" value="F:3-oxoacyl-[acyl-carrier-protein] synthase activity"/>
    <property type="evidence" value="ECO:0007669"/>
    <property type="project" value="InterPro"/>
</dbReference>
<dbReference type="InterPro" id="IPR006162">
    <property type="entry name" value="Ppantetheine_attach_site"/>
</dbReference>
<feature type="domain" description="PKS/mFAS DH" evidence="11">
    <location>
        <begin position="888"/>
        <end position="1167"/>
    </location>
</feature>
<keyword evidence="3 12" id="KW-0808">Transferase</keyword>
<dbReference type="GO" id="GO:0016491">
    <property type="term" value="F:oxidoreductase activity"/>
    <property type="evidence" value="ECO:0007669"/>
    <property type="project" value="InterPro"/>
</dbReference>
<organism evidence="12 13">
    <name type="scientific">Trichlorobacter thiogenes</name>
    <dbReference type="NCBI Taxonomy" id="115783"/>
    <lineage>
        <taxon>Bacteria</taxon>
        <taxon>Pseudomonadati</taxon>
        <taxon>Thermodesulfobacteriota</taxon>
        <taxon>Desulfuromonadia</taxon>
        <taxon>Geobacterales</taxon>
        <taxon>Geobacteraceae</taxon>
        <taxon>Trichlorobacter</taxon>
    </lineage>
</organism>
<dbReference type="InterPro" id="IPR032821">
    <property type="entry name" value="PKS_assoc"/>
</dbReference>
<dbReference type="InterPro" id="IPR018201">
    <property type="entry name" value="Ketoacyl_synth_AS"/>
</dbReference>
<dbReference type="InterPro" id="IPR042104">
    <property type="entry name" value="PKS_dehydratase_sf"/>
</dbReference>
<dbReference type="Pfam" id="PF00109">
    <property type="entry name" value="ketoacyl-synt"/>
    <property type="match status" value="1"/>
</dbReference>
<dbReference type="GO" id="GO:0008270">
    <property type="term" value="F:zinc ion binding"/>
    <property type="evidence" value="ECO:0007669"/>
    <property type="project" value="InterPro"/>
</dbReference>
<dbReference type="InterPro" id="IPR013149">
    <property type="entry name" value="ADH-like_C"/>
</dbReference>
<dbReference type="SMART" id="SM00827">
    <property type="entry name" value="PKS_AT"/>
    <property type="match status" value="1"/>
</dbReference>
<keyword evidence="5" id="KW-0511">Multifunctional enzyme</keyword>
<dbReference type="PROSITE" id="PS00606">
    <property type="entry name" value="KS3_1"/>
    <property type="match status" value="1"/>
</dbReference>
<evidence type="ECO:0000259" key="10">
    <source>
        <dbReference type="PROSITE" id="PS52004"/>
    </source>
</evidence>
<dbReference type="InterPro" id="IPR014031">
    <property type="entry name" value="Ketoacyl_synth_C"/>
</dbReference>
<dbReference type="SMART" id="SM00825">
    <property type="entry name" value="PKS_KS"/>
    <property type="match status" value="1"/>
</dbReference>
<feature type="active site" description="Proton acceptor; for dehydratase activity" evidence="8">
    <location>
        <position position="917"/>
    </location>
</feature>
<dbReference type="InterPro" id="IPR009081">
    <property type="entry name" value="PP-bd_ACP"/>
</dbReference>
<dbReference type="FunFam" id="3.40.50.720:FF:000209">
    <property type="entry name" value="Polyketide synthase Pks12"/>
    <property type="match status" value="1"/>
</dbReference>
<dbReference type="SUPFAM" id="SSF53901">
    <property type="entry name" value="Thiolase-like"/>
    <property type="match status" value="1"/>
</dbReference>
<dbReference type="Gene3D" id="1.10.1200.10">
    <property type="entry name" value="ACP-like"/>
    <property type="match status" value="1"/>
</dbReference>
<accession>A0A1T4QGF7</accession>
<dbReference type="Pfam" id="PF14765">
    <property type="entry name" value="PS-DH"/>
    <property type="match status" value="1"/>
</dbReference>
<dbReference type="Pfam" id="PF08240">
    <property type="entry name" value="ADH_N"/>
    <property type="match status" value="1"/>
</dbReference>
<evidence type="ECO:0000256" key="2">
    <source>
        <dbReference type="ARBA" id="ARBA00022553"/>
    </source>
</evidence>
<dbReference type="Pfam" id="PF00550">
    <property type="entry name" value="PP-binding"/>
    <property type="match status" value="1"/>
</dbReference>
<dbReference type="FunFam" id="3.40.47.10:FF:000019">
    <property type="entry name" value="Polyketide synthase type I"/>
    <property type="match status" value="1"/>
</dbReference>
<dbReference type="Gene3D" id="3.40.366.10">
    <property type="entry name" value="Malonyl-Coenzyme A Acyl Carrier Protein, domain 2"/>
    <property type="match status" value="1"/>
</dbReference>
<dbReference type="InterPro" id="IPR014030">
    <property type="entry name" value="Ketoacyl_synth_N"/>
</dbReference>
<gene>
    <name evidence="12" type="ORF">SAMN02745119_02389</name>
</gene>
<feature type="domain" description="Ketosynthase family 3 (KS3)" evidence="10">
    <location>
        <begin position="2"/>
        <end position="424"/>
    </location>
</feature>
<dbReference type="SUPFAM" id="SSF47336">
    <property type="entry name" value="ACP-like"/>
    <property type="match status" value="1"/>
</dbReference>
<dbReference type="GO" id="GO:0006633">
    <property type="term" value="P:fatty acid biosynthetic process"/>
    <property type="evidence" value="ECO:0007669"/>
    <property type="project" value="InterPro"/>
</dbReference>
<dbReference type="InterPro" id="IPR011032">
    <property type="entry name" value="GroES-like_sf"/>
</dbReference>
<dbReference type="CDD" id="cd05195">
    <property type="entry name" value="enoyl_red"/>
    <property type="match status" value="1"/>
</dbReference>
<evidence type="ECO:0000259" key="9">
    <source>
        <dbReference type="PROSITE" id="PS50075"/>
    </source>
</evidence>
<protein>
    <submittedName>
        <fullName evidence="12">Acyl transferase domain-containing protein</fullName>
    </submittedName>
</protein>
<dbReference type="SUPFAM" id="SSF55048">
    <property type="entry name" value="Probable ACP-binding domain of malonyl-CoA ACP transacylase"/>
    <property type="match status" value="1"/>
</dbReference>
<dbReference type="OrthoDB" id="5476655at2"/>
<dbReference type="GO" id="GO:0031177">
    <property type="term" value="F:phosphopantetheine binding"/>
    <property type="evidence" value="ECO:0007669"/>
    <property type="project" value="InterPro"/>
</dbReference>
<dbReference type="PROSITE" id="PS01162">
    <property type="entry name" value="QOR_ZETA_CRYSTAL"/>
    <property type="match status" value="1"/>
</dbReference>
<evidence type="ECO:0000256" key="5">
    <source>
        <dbReference type="ARBA" id="ARBA00023268"/>
    </source>
</evidence>
<feature type="region of interest" description="N-terminal hotdog fold" evidence="8">
    <location>
        <begin position="888"/>
        <end position="1007"/>
    </location>
</feature>
<evidence type="ECO:0000256" key="3">
    <source>
        <dbReference type="ARBA" id="ARBA00022679"/>
    </source>
</evidence>
<dbReference type="CDD" id="cd00833">
    <property type="entry name" value="PKS"/>
    <property type="match status" value="1"/>
</dbReference>
<dbReference type="InterPro" id="IPR049552">
    <property type="entry name" value="PKS_DH_N"/>
</dbReference>
<dbReference type="EMBL" id="FUWR01000013">
    <property type="protein sequence ID" value="SKA02707.1"/>
    <property type="molecule type" value="Genomic_DNA"/>
</dbReference>
<dbReference type="Pfam" id="PF16197">
    <property type="entry name" value="KAsynt_C_assoc"/>
    <property type="match status" value="1"/>
</dbReference>
<dbReference type="InterPro" id="IPR013154">
    <property type="entry name" value="ADH-like_N"/>
</dbReference>
<keyword evidence="4" id="KW-0521">NADP</keyword>
<dbReference type="Proteomes" id="UP000190102">
    <property type="component" value="Unassembled WGS sequence"/>
</dbReference>
<dbReference type="SMART" id="SM00822">
    <property type="entry name" value="PKS_KR"/>
    <property type="match status" value="1"/>
</dbReference>
<dbReference type="SMART" id="SM00826">
    <property type="entry name" value="PKS_DH"/>
    <property type="match status" value="1"/>
</dbReference>
<keyword evidence="13" id="KW-1185">Reference proteome</keyword>
<dbReference type="InterPro" id="IPR016036">
    <property type="entry name" value="Malonyl_transacylase_ACP-bd"/>
</dbReference>
<dbReference type="InterPro" id="IPR020841">
    <property type="entry name" value="PKS_Beta-ketoAc_synthase_dom"/>
</dbReference>
<dbReference type="Gene3D" id="3.30.70.3290">
    <property type="match status" value="1"/>
</dbReference>
<dbReference type="Pfam" id="PF08659">
    <property type="entry name" value="KR"/>
    <property type="match status" value="1"/>
</dbReference>
<dbReference type="Gene3D" id="3.40.50.720">
    <property type="entry name" value="NAD(P)-binding Rossmann-like Domain"/>
    <property type="match status" value="3"/>
</dbReference>
<evidence type="ECO:0000313" key="13">
    <source>
        <dbReference type="Proteomes" id="UP000190102"/>
    </source>
</evidence>
<keyword evidence="6" id="KW-0012">Acyltransferase</keyword>
<dbReference type="PROSITE" id="PS50075">
    <property type="entry name" value="CARRIER"/>
    <property type="match status" value="1"/>
</dbReference>
<dbReference type="Pfam" id="PF00698">
    <property type="entry name" value="Acyl_transf_1"/>
    <property type="match status" value="1"/>
</dbReference>
<keyword evidence="2" id="KW-0597">Phosphoprotein</keyword>
<dbReference type="Pfam" id="PF00107">
    <property type="entry name" value="ADH_zinc_N"/>
    <property type="match status" value="1"/>
</dbReference>
<dbReference type="Gene3D" id="3.40.47.10">
    <property type="match status" value="1"/>
</dbReference>
<dbReference type="InterPro" id="IPR014043">
    <property type="entry name" value="Acyl_transferase_dom"/>
</dbReference>
<name>A0A1T4QGF7_9BACT</name>
<evidence type="ECO:0000256" key="4">
    <source>
        <dbReference type="ARBA" id="ARBA00022857"/>
    </source>
</evidence>
<dbReference type="InterPro" id="IPR013968">
    <property type="entry name" value="PKS_KR"/>
</dbReference>
<dbReference type="PANTHER" id="PTHR43775">
    <property type="entry name" value="FATTY ACID SYNTHASE"/>
    <property type="match status" value="1"/>
</dbReference>
<dbReference type="SMART" id="SM01294">
    <property type="entry name" value="PKS_PP_betabranch"/>
    <property type="match status" value="1"/>
</dbReference>
<dbReference type="SUPFAM" id="SSF50129">
    <property type="entry name" value="GroES-like"/>
    <property type="match status" value="1"/>
</dbReference>
<evidence type="ECO:0000256" key="6">
    <source>
        <dbReference type="ARBA" id="ARBA00023315"/>
    </source>
</evidence>
<dbReference type="InterPro" id="IPR050091">
    <property type="entry name" value="PKS_NRPS_Biosynth_Enz"/>
</dbReference>
<dbReference type="PROSITE" id="PS52019">
    <property type="entry name" value="PKS_MFAS_DH"/>
    <property type="match status" value="1"/>
</dbReference>
<dbReference type="SMART" id="SM00823">
    <property type="entry name" value="PKS_PP"/>
    <property type="match status" value="1"/>
</dbReference>
<feature type="active site" description="Proton donor; for dehydratase activity" evidence="8">
    <location>
        <position position="1082"/>
    </location>
</feature>
<dbReference type="InterPro" id="IPR057326">
    <property type="entry name" value="KR_dom"/>
</dbReference>
<dbReference type="PANTHER" id="PTHR43775:SF37">
    <property type="entry name" value="SI:DKEY-61P9.11"/>
    <property type="match status" value="1"/>
</dbReference>
<dbReference type="Gene3D" id="3.10.129.110">
    <property type="entry name" value="Polyketide synthase dehydratase"/>
    <property type="match status" value="1"/>
</dbReference>
<evidence type="ECO:0000256" key="8">
    <source>
        <dbReference type="PROSITE-ProRule" id="PRU01363"/>
    </source>
</evidence>
<evidence type="ECO:0000256" key="7">
    <source>
        <dbReference type="ARBA" id="ARBA00054155"/>
    </source>
</evidence>
<dbReference type="InterPro" id="IPR020806">
    <property type="entry name" value="PKS_PP-bd"/>
</dbReference>
<dbReference type="Pfam" id="PF02801">
    <property type="entry name" value="Ketoacyl-synt_C"/>
    <property type="match status" value="1"/>
</dbReference>
<dbReference type="SMART" id="SM00829">
    <property type="entry name" value="PKS_ER"/>
    <property type="match status" value="1"/>
</dbReference>
<evidence type="ECO:0000259" key="11">
    <source>
        <dbReference type="PROSITE" id="PS52019"/>
    </source>
</evidence>
<dbReference type="STRING" id="115783.SAMN02745119_02389"/>
<dbReference type="PROSITE" id="PS00012">
    <property type="entry name" value="PHOSPHOPANTETHEINE"/>
    <property type="match status" value="1"/>
</dbReference>
<dbReference type="PROSITE" id="PS52004">
    <property type="entry name" value="KS3_2"/>
    <property type="match status" value="1"/>
</dbReference>
<dbReference type="InterPro" id="IPR036291">
    <property type="entry name" value="NAD(P)-bd_dom_sf"/>
</dbReference>
<dbReference type="InterPro" id="IPR049900">
    <property type="entry name" value="PKS_mFAS_DH"/>
</dbReference>
<dbReference type="SUPFAM" id="SSF51735">
    <property type="entry name" value="NAD(P)-binding Rossmann-fold domains"/>
    <property type="match status" value="3"/>
</dbReference>
<feature type="domain" description="Carrier" evidence="9">
    <location>
        <begin position="2416"/>
        <end position="2493"/>
    </location>
</feature>
<dbReference type="InterPro" id="IPR016039">
    <property type="entry name" value="Thiolase-like"/>
</dbReference>